<dbReference type="EMBL" id="JBHSCQ010000024">
    <property type="protein sequence ID" value="MFC4267130.1"/>
    <property type="molecule type" value="Genomic_DNA"/>
</dbReference>
<feature type="compositionally biased region" description="Basic and acidic residues" evidence="1">
    <location>
        <begin position="85"/>
        <end position="100"/>
    </location>
</feature>
<evidence type="ECO:0000313" key="2">
    <source>
        <dbReference type="EMBL" id="MFC4267130.1"/>
    </source>
</evidence>
<reference evidence="3" key="1">
    <citation type="journal article" date="2019" name="Int. J. Syst. Evol. Microbiol.">
        <title>The Global Catalogue of Microorganisms (GCM) 10K type strain sequencing project: providing services to taxonomists for standard genome sequencing and annotation.</title>
        <authorList>
            <consortium name="The Broad Institute Genomics Platform"/>
            <consortium name="The Broad Institute Genome Sequencing Center for Infectious Disease"/>
            <person name="Wu L."/>
            <person name="Ma J."/>
        </authorList>
    </citation>
    <scope>NUCLEOTIDE SEQUENCE [LARGE SCALE GENOMIC DNA]</scope>
    <source>
        <strain evidence="3">CGMCC 1.10698</strain>
    </source>
</reference>
<proteinExistence type="predicted"/>
<dbReference type="RefSeq" id="WP_230068367.1">
    <property type="nucleotide sequence ID" value="NZ_BAABLL010000017.1"/>
</dbReference>
<accession>A0ABV8R565</accession>
<keyword evidence="3" id="KW-1185">Reference proteome</keyword>
<protein>
    <recommendedName>
        <fullName evidence="4">DNA-binding protein</fullName>
    </recommendedName>
</protein>
<name>A0ABV8R565_9MICC</name>
<comment type="caution">
    <text evidence="2">The sequence shown here is derived from an EMBL/GenBank/DDBJ whole genome shotgun (WGS) entry which is preliminary data.</text>
</comment>
<evidence type="ECO:0008006" key="4">
    <source>
        <dbReference type="Google" id="ProtNLM"/>
    </source>
</evidence>
<sequence length="100" mass="11429">MVKELGRDWLTTDEVAALMGIKPASVSQQASNARKLKEKWDPDFPQPVAQKITIYSREEVMKYLDLRAQRNPNRKGRPPAVSNRTEAEKAEEMKKESGEE</sequence>
<organism evidence="2 3">
    <name type="scientific">Arthrobacter cryoconiti</name>
    <dbReference type="NCBI Taxonomy" id="748907"/>
    <lineage>
        <taxon>Bacteria</taxon>
        <taxon>Bacillati</taxon>
        <taxon>Actinomycetota</taxon>
        <taxon>Actinomycetes</taxon>
        <taxon>Micrococcales</taxon>
        <taxon>Micrococcaceae</taxon>
        <taxon>Arthrobacter</taxon>
    </lineage>
</organism>
<gene>
    <name evidence="2" type="ORF">ACFOW9_16095</name>
</gene>
<feature type="region of interest" description="Disordered" evidence="1">
    <location>
        <begin position="66"/>
        <end position="100"/>
    </location>
</feature>
<evidence type="ECO:0000313" key="3">
    <source>
        <dbReference type="Proteomes" id="UP001595773"/>
    </source>
</evidence>
<evidence type="ECO:0000256" key="1">
    <source>
        <dbReference type="SAM" id="MobiDB-lite"/>
    </source>
</evidence>
<dbReference type="Proteomes" id="UP001595773">
    <property type="component" value="Unassembled WGS sequence"/>
</dbReference>